<accession>A0A1H3EJH6</accession>
<dbReference type="AlphaFoldDB" id="A0A1H3EJH6"/>
<name>A0A1H3EJH6_9FIRM</name>
<gene>
    <name evidence="1" type="ORF">SAMN05660923_02933</name>
</gene>
<evidence type="ECO:0000313" key="2">
    <source>
        <dbReference type="Proteomes" id="UP000198828"/>
    </source>
</evidence>
<protein>
    <submittedName>
        <fullName evidence="1">Uncharacterized protein</fullName>
    </submittedName>
</protein>
<sequence length="96" mass="11372">MYENGLIHRVDIYPMEKNTSNRTQKNQMRAKESVIEDVICRIVKDEKIMFEADVILKTGDIIKDKYTGKEYMVEDEYIATGFNVHHRSYKVKKKVI</sequence>
<dbReference type="EMBL" id="FNNG01000020">
    <property type="protein sequence ID" value="SDX78770.1"/>
    <property type="molecule type" value="Genomic_DNA"/>
</dbReference>
<evidence type="ECO:0000313" key="1">
    <source>
        <dbReference type="EMBL" id="SDX78770.1"/>
    </source>
</evidence>
<proteinExistence type="predicted"/>
<dbReference type="RefSeq" id="WP_093754950.1">
    <property type="nucleotide sequence ID" value="NZ_BSYN01000002.1"/>
</dbReference>
<reference evidence="1 2" key="1">
    <citation type="submission" date="2016-10" db="EMBL/GenBank/DDBJ databases">
        <authorList>
            <person name="de Groot N.N."/>
        </authorList>
    </citation>
    <scope>NUCLEOTIDE SEQUENCE [LARGE SCALE GENOMIC DNA]</scope>
    <source>
        <strain evidence="1 2">DSM 23310</strain>
    </source>
</reference>
<keyword evidence="2" id="KW-1185">Reference proteome</keyword>
<organism evidence="1 2">
    <name type="scientific">Tepidimicrobium xylanilyticum</name>
    <dbReference type="NCBI Taxonomy" id="1123352"/>
    <lineage>
        <taxon>Bacteria</taxon>
        <taxon>Bacillati</taxon>
        <taxon>Bacillota</taxon>
        <taxon>Tissierellia</taxon>
        <taxon>Tissierellales</taxon>
        <taxon>Tepidimicrobiaceae</taxon>
        <taxon>Tepidimicrobium</taxon>
    </lineage>
</organism>
<dbReference type="Proteomes" id="UP000198828">
    <property type="component" value="Unassembled WGS sequence"/>
</dbReference>
<dbReference type="OrthoDB" id="9900909at2"/>